<protein>
    <recommendedName>
        <fullName evidence="1">ATPase BadF/BadG/BcrA/BcrD type domain-containing protein</fullName>
    </recommendedName>
</protein>
<reference evidence="2 3" key="1">
    <citation type="submission" date="2021-04" db="EMBL/GenBank/DDBJ databases">
        <title>Draft genome sequence of Paenibacillus cisolokensis, LC2-13A.</title>
        <authorList>
            <person name="Uke A."/>
            <person name="Chhe C."/>
            <person name="Baramee S."/>
            <person name="Kosugi A."/>
        </authorList>
    </citation>
    <scope>NUCLEOTIDE SEQUENCE [LARGE SCALE GENOMIC DNA]</scope>
    <source>
        <strain evidence="2 3">LC2-13A</strain>
    </source>
</reference>
<keyword evidence="3" id="KW-1185">Reference proteome</keyword>
<dbReference type="EMBL" id="BOVJ01000042">
    <property type="protein sequence ID" value="GIQ62764.1"/>
    <property type="molecule type" value="Genomic_DNA"/>
</dbReference>
<name>A0ABQ4N3M9_9BACL</name>
<proteinExistence type="predicted"/>
<evidence type="ECO:0000313" key="3">
    <source>
        <dbReference type="Proteomes" id="UP000680304"/>
    </source>
</evidence>
<dbReference type="Proteomes" id="UP000680304">
    <property type="component" value="Unassembled WGS sequence"/>
</dbReference>
<accession>A0ABQ4N3M9</accession>
<sequence>MGFGKQGSDKLIIGIDVGSTTVKATVVNPETKQILWSDYHRHHTKQAEKVLDMLVAIGNEFPDIIQENIRVFATGSGSAPIAPHIGAKFVQEVNAVTMAVEHLHPDVGSVIELGGQDAKIIIFKENEETGNKQALTSMNDKCASGTGATIDKCMIKVGMPMEEVGKLHFDVTRVAHFGSNQPACLFSFTRSI</sequence>
<feature type="domain" description="ATPase BadF/BadG/BcrA/BcrD type" evidence="1">
    <location>
        <begin position="13"/>
        <end position="172"/>
    </location>
</feature>
<dbReference type="InterPro" id="IPR043129">
    <property type="entry name" value="ATPase_NBD"/>
</dbReference>
<organism evidence="2 3">
    <name type="scientific">Paenibacillus cisolokensis</name>
    <dbReference type="NCBI Taxonomy" id="1658519"/>
    <lineage>
        <taxon>Bacteria</taxon>
        <taxon>Bacillati</taxon>
        <taxon>Bacillota</taxon>
        <taxon>Bacilli</taxon>
        <taxon>Bacillales</taxon>
        <taxon>Paenibacillaceae</taxon>
        <taxon>Paenibacillus</taxon>
    </lineage>
</organism>
<comment type="caution">
    <text evidence="2">The sequence shown here is derived from an EMBL/GenBank/DDBJ whole genome shotgun (WGS) entry which is preliminary data.</text>
</comment>
<dbReference type="PANTHER" id="PTHR32329:SF4">
    <property type="entry name" value="ACTIVATOR OF 2-HYDROXYACYL-COA DEHYDRATASE"/>
    <property type="match status" value="1"/>
</dbReference>
<gene>
    <name evidence="2" type="ORF">PACILC2_13320</name>
</gene>
<evidence type="ECO:0000259" key="1">
    <source>
        <dbReference type="Pfam" id="PF01869"/>
    </source>
</evidence>
<dbReference type="Pfam" id="PF01869">
    <property type="entry name" value="BcrAD_BadFG"/>
    <property type="match status" value="1"/>
</dbReference>
<dbReference type="InterPro" id="IPR051805">
    <property type="entry name" value="Dehydratase_Activator_Redct"/>
</dbReference>
<evidence type="ECO:0000313" key="2">
    <source>
        <dbReference type="EMBL" id="GIQ62764.1"/>
    </source>
</evidence>
<dbReference type="PANTHER" id="PTHR32329">
    <property type="entry name" value="BIFUNCTIONAL PROTEIN [INCLUDES 2-HYDROXYACYL-COA DEHYDRATASE (N-TER) AND ITS ACTIVATOR DOMAIN (C_TERM)-RELATED"/>
    <property type="match status" value="1"/>
</dbReference>
<dbReference type="SUPFAM" id="SSF53067">
    <property type="entry name" value="Actin-like ATPase domain"/>
    <property type="match status" value="1"/>
</dbReference>
<dbReference type="InterPro" id="IPR002731">
    <property type="entry name" value="ATPase_BadF"/>
</dbReference>
<dbReference type="Gene3D" id="3.30.420.40">
    <property type="match status" value="2"/>
</dbReference>